<dbReference type="Proteomes" id="UP000183832">
    <property type="component" value="Unassembled WGS sequence"/>
</dbReference>
<proteinExistence type="predicted"/>
<protein>
    <submittedName>
        <fullName evidence="1">CLUMA_CG019958, isoform A</fullName>
    </submittedName>
</protein>
<evidence type="ECO:0000313" key="2">
    <source>
        <dbReference type="Proteomes" id="UP000183832"/>
    </source>
</evidence>
<evidence type="ECO:0000313" key="1">
    <source>
        <dbReference type="EMBL" id="CRL06943.1"/>
    </source>
</evidence>
<gene>
    <name evidence="1" type="ORF">CLUMA_CG019958</name>
</gene>
<dbReference type="AlphaFoldDB" id="A0A1J1J3L1"/>
<accession>A0A1J1J3L1</accession>
<dbReference type="EMBL" id="CVRI01000068">
    <property type="protein sequence ID" value="CRL06943.1"/>
    <property type="molecule type" value="Genomic_DNA"/>
</dbReference>
<reference evidence="1 2" key="1">
    <citation type="submission" date="2015-04" db="EMBL/GenBank/DDBJ databases">
        <authorList>
            <person name="Syromyatnikov M.Y."/>
            <person name="Popov V.N."/>
        </authorList>
    </citation>
    <scope>NUCLEOTIDE SEQUENCE [LARGE SCALE GENOMIC DNA]</scope>
</reference>
<organism evidence="1 2">
    <name type="scientific">Clunio marinus</name>
    <dbReference type="NCBI Taxonomy" id="568069"/>
    <lineage>
        <taxon>Eukaryota</taxon>
        <taxon>Metazoa</taxon>
        <taxon>Ecdysozoa</taxon>
        <taxon>Arthropoda</taxon>
        <taxon>Hexapoda</taxon>
        <taxon>Insecta</taxon>
        <taxon>Pterygota</taxon>
        <taxon>Neoptera</taxon>
        <taxon>Endopterygota</taxon>
        <taxon>Diptera</taxon>
        <taxon>Nematocera</taxon>
        <taxon>Chironomoidea</taxon>
        <taxon>Chironomidae</taxon>
        <taxon>Clunio</taxon>
    </lineage>
</organism>
<keyword evidence="2" id="KW-1185">Reference proteome</keyword>
<name>A0A1J1J3L1_9DIPT</name>
<sequence>MKEKILTSATLIEVLAMNVDRLYRKKRVKKLNLIDLFDVFIGNHYSYAAALNNSQNNLW</sequence>